<dbReference type="EMBL" id="JAINUF010000019">
    <property type="protein sequence ID" value="KAJ8337234.1"/>
    <property type="molecule type" value="Genomic_DNA"/>
</dbReference>
<dbReference type="Proteomes" id="UP001152622">
    <property type="component" value="Chromosome 19"/>
</dbReference>
<reference evidence="1" key="1">
    <citation type="journal article" date="2023" name="Science">
        <title>Genome structures resolve the early diversification of teleost fishes.</title>
        <authorList>
            <person name="Parey E."/>
            <person name="Louis A."/>
            <person name="Montfort J."/>
            <person name="Bouchez O."/>
            <person name="Roques C."/>
            <person name="Iampietro C."/>
            <person name="Lluch J."/>
            <person name="Castinel A."/>
            <person name="Donnadieu C."/>
            <person name="Desvignes T."/>
            <person name="Floi Bucao C."/>
            <person name="Jouanno E."/>
            <person name="Wen M."/>
            <person name="Mejri S."/>
            <person name="Dirks R."/>
            <person name="Jansen H."/>
            <person name="Henkel C."/>
            <person name="Chen W.J."/>
            <person name="Zahm M."/>
            <person name="Cabau C."/>
            <person name="Klopp C."/>
            <person name="Thompson A.W."/>
            <person name="Robinson-Rechavi M."/>
            <person name="Braasch I."/>
            <person name="Lecointre G."/>
            <person name="Bobe J."/>
            <person name="Postlethwait J.H."/>
            <person name="Berthelot C."/>
            <person name="Roest Crollius H."/>
            <person name="Guiguen Y."/>
        </authorList>
    </citation>
    <scope>NUCLEOTIDE SEQUENCE</scope>
    <source>
        <strain evidence="1">WJC10195</strain>
    </source>
</reference>
<protein>
    <submittedName>
        <fullName evidence="1">Uncharacterized protein</fullName>
    </submittedName>
</protein>
<gene>
    <name evidence="1" type="ORF">SKAU_G00384540</name>
</gene>
<evidence type="ECO:0000313" key="1">
    <source>
        <dbReference type="EMBL" id="KAJ8337234.1"/>
    </source>
</evidence>
<name>A0A9Q1EEB1_SYNKA</name>
<organism evidence="1 2">
    <name type="scientific">Synaphobranchus kaupii</name>
    <name type="common">Kaup's arrowtooth eel</name>
    <dbReference type="NCBI Taxonomy" id="118154"/>
    <lineage>
        <taxon>Eukaryota</taxon>
        <taxon>Metazoa</taxon>
        <taxon>Chordata</taxon>
        <taxon>Craniata</taxon>
        <taxon>Vertebrata</taxon>
        <taxon>Euteleostomi</taxon>
        <taxon>Actinopterygii</taxon>
        <taxon>Neopterygii</taxon>
        <taxon>Teleostei</taxon>
        <taxon>Anguilliformes</taxon>
        <taxon>Synaphobranchidae</taxon>
        <taxon>Synaphobranchus</taxon>
    </lineage>
</organism>
<accession>A0A9Q1EEB1</accession>
<proteinExistence type="predicted"/>
<keyword evidence="2" id="KW-1185">Reference proteome</keyword>
<dbReference type="AlphaFoldDB" id="A0A9Q1EEB1"/>
<sequence>MCQDVLEFILLAVHQRCESQRRLIHILLLPGVILPRSNPPLLVVLQQSTGKYFHRNLQLFQLSRNENAESSSTIFSALRLIHSHTEHRCLFYRCGILGDLLGVERHLHTTPCGRVFSGAVAQPLADVW</sequence>
<evidence type="ECO:0000313" key="2">
    <source>
        <dbReference type="Proteomes" id="UP001152622"/>
    </source>
</evidence>
<comment type="caution">
    <text evidence="1">The sequence shown here is derived from an EMBL/GenBank/DDBJ whole genome shotgun (WGS) entry which is preliminary data.</text>
</comment>